<evidence type="ECO:0008006" key="3">
    <source>
        <dbReference type="Google" id="ProtNLM"/>
    </source>
</evidence>
<evidence type="ECO:0000313" key="1">
    <source>
        <dbReference type="EMBL" id="QEL14012.1"/>
    </source>
</evidence>
<dbReference type="KEGG" id="lrs:PX52LOC_00874"/>
<proteinExistence type="predicted"/>
<dbReference type="EMBL" id="CP042425">
    <property type="protein sequence ID" value="QEL14012.1"/>
    <property type="molecule type" value="Genomic_DNA"/>
</dbReference>
<name>A0A5C1A8B5_9BACT</name>
<protein>
    <recommendedName>
        <fullName evidence="3">SMI1/KNR4 family protein</fullName>
    </recommendedName>
</protein>
<reference evidence="2" key="1">
    <citation type="submission" date="2019-08" db="EMBL/GenBank/DDBJ databases">
        <title>Limnoglobus roseus gen. nov., sp. nov., a novel freshwater planctomycete with a giant genome from the family Gemmataceae.</title>
        <authorList>
            <person name="Kulichevskaya I.S."/>
            <person name="Naumoff D.G."/>
            <person name="Miroshnikov K."/>
            <person name="Ivanova A."/>
            <person name="Philippov D.A."/>
            <person name="Hakobyan A."/>
            <person name="Rijpstra I.C."/>
            <person name="Sinninghe Damste J.S."/>
            <person name="Liesack W."/>
            <person name="Dedysh S.N."/>
        </authorList>
    </citation>
    <scope>NUCLEOTIDE SEQUENCE [LARGE SCALE GENOMIC DNA]</scope>
    <source>
        <strain evidence="2">PX52</strain>
    </source>
</reference>
<evidence type="ECO:0000313" key="2">
    <source>
        <dbReference type="Proteomes" id="UP000324974"/>
    </source>
</evidence>
<accession>A0A5C1A8B5</accession>
<sequence length="272" mass="30411">MTEEQWLAWRDPHALIQSIPYQANNFKALGFTDRRFRLFAVGCVRRVRRLCTHPLVPIAVDAVERFVDARTNEDRQRLKVVRGKVFANDAWLRTVEGRLARAVVGKEGRHSAVETSWYAGYLVGGVSVQSEDEREEQGPLLRDIFGNPFRPVAFTPSWLTPTAVGLAEGIYADCAFDRLPILADALQDAGCEDAEVLGHCRSDGPHVRGCWVVDGVLGRDERSGGAKPRRRSAYFTRYSNFSRNWSGVSFTVSASFFSLAGSEKSVASRRIM</sequence>
<dbReference type="AlphaFoldDB" id="A0A5C1A8B5"/>
<gene>
    <name evidence="1" type="ORF">PX52LOC_00874</name>
</gene>
<organism evidence="1 2">
    <name type="scientific">Limnoglobus roseus</name>
    <dbReference type="NCBI Taxonomy" id="2598579"/>
    <lineage>
        <taxon>Bacteria</taxon>
        <taxon>Pseudomonadati</taxon>
        <taxon>Planctomycetota</taxon>
        <taxon>Planctomycetia</taxon>
        <taxon>Gemmatales</taxon>
        <taxon>Gemmataceae</taxon>
        <taxon>Limnoglobus</taxon>
    </lineage>
</organism>
<keyword evidence="2" id="KW-1185">Reference proteome</keyword>
<dbReference type="Proteomes" id="UP000324974">
    <property type="component" value="Chromosome"/>
</dbReference>